<comment type="caution">
    <text evidence="1">The sequence shown here is derived from an EMBL/GenBank/DDBJ whole genome shotgun (WGS) entry which is preliminary data.</text>
</comment>
<dbReference type="AlphaFoldDB" id="A0A138AV38"/>
<accession>A0A138AV38</accession>
<evidence type="ECO:0000313" key="1">
    <source>
        <dbReference type="EMBL" id="KXP14337.1"/>
    </source>
</evidence>
<proteinExistence type="predicted"/>
<organism evidence="1 2">
    <name type="scientific">Tsukamurella pseudospumae</name>
    <dbReference type="NCBI Taxonomy" id="239498"/>
    <lineage>
        <taxon>Bacteria</taxon>
        <taxon>Bacillati</taxon>
        <taxon>Actinomycetota</taxon>
        <taxon>Actinomycetes</taxon>
        <taxon>Mycobacteriales</taxon>
        <taxon>Tsukamurellaceae</taxon>
        <taxon>Tsukamurella</taxon>
    </lineage>
</organism>
<evidence type="ECO:0000313" key="2">
    <source>
        <dbReference type="Proteomes" id="UP000070258"/>
    </source>
</evidence>
<sequence>MFQQPKWSTVQTLVYSTKPGIEGALLCEDSVTTIDGLLDSTHDFVRALTAAATSCWAARRADPGVIVQHGRQWQTTDPTDSRLSFHGYGNGKVLKQPRGTAIHVHDTLGARLRAAKVMEPDRTEWFT</sequence>
<reference evidence="2" key="1">
    <citation type="submission" date="2016-02" db="EMBL/GenBank/DDBJ databases">
        <authorList>
            <person name="Wen L."/>
            <person name="He K."/>
            <person name="Yang H."/>
        </authorList>
    </citation>
    <scope>NUCLEOTIDE SEQUENCE [LARGE SCALE GENOMIC DNA]</scope>
    <source>
        <strain evidence="2">JCM 15929</strain>
    </source>
</reference>
<dbReference type="Proteomes" id="UP000070258">
    <property type="component" value="Unassembled WGS sequence"/>
</dbReference>
<name>A0A138AV38_9ACTN</name>
<dbReference type="EMBL" id="LSRF01000002">
    <property type="protein sequence ID" value="KXP14337.1"/>
    <property type="molecule type" value="Genomic_DNA"/>
</dbReference>
<protein>
    <submittedName>
        <fullName evidence="1">Uncharacterized protein</fullName>
    </submittedName>
</protein>
<gene>
    <name evidence="1" type="ORF">AXK60_20505</name>
</gene>